<keyword evidence="4" id="KW-1185">Reference proteome</keyword>
<dbReference type="RefSeq" id="WP_188558061.1">
    <property type="nucleotide sequence ID" value="NZ_BMGS01000005.1"/>
</dbReference>
<name>A0ABQ1WVR6_9BACT</name>
<evidence type="ECO:0000313" key="3">
    <source>
        <dbReference type="EMBL" id="GGG46870.1"/>
    </source>
</evidence>
<evidence type="ECO:0000313" key="4">
    <source>
        <dbReference type="Proteomes" id="UP000601361"/>
    </source>
</evidence>
<proteinExistence type="predicted"/>
<feature type="domain" description="Outer membrane protein beta-barrel" evidence="2">
    <location>
        <begin position="19"/>
        <end position="175"/>
    </location>
</feature>
<evidence type="ECO:0000256" key="1">
    <source>
        <dbReference type="SAM" id="SignalP"/>
    </source>
</evidence>
<evidence type="ECO:0000259" key="2">
    <source>
        <dbReference type="Pfam" id="PF13568"/>
    </source>
</evidence>
<feature type="signal peptide" evidence="1">
    <location>
        <begin position="1"/>
        <end position="20"/>
    </location>
</feature>
<dbReference type="SUPFAM" id="SSF56925">
    <property type="entry name" value="OMPA-like"/>
    <property type="match status" value="1"/>
</dbReference>
<gene>
    <name evidence="3" type="ORF">GCM10011378_23860</name>
</gene>
<dbReference type="EMBL" id="BMGS01000005">
    <property type="protein sequence ID" value="GGG46870.1"/>
    <property type="molecule type" value="Genomic_DNA"/>
</dbReference>
<feature type="chain" id="PRO_5046065266" description="Outer membrane protein beta-barrel domain-containing protein" evidence="1">
    <location>
        <begin position="21"/>
        <end position="200"/>
    </location>
</feature>
<sequence>MKKVFFSLVLVAGVSGLAQAQSVQIGIKAGANLATISGDDADQNNKNRVGPIGGVAFQFGLAPKNFIALQPEILYSVKGTRTENGAVESKLTLHYLDIPVLLRINADGPFFELGPQVGVLVAAKNELRSGSSSISGTDKEPYNTVDLGGVAGVGYQFSSGPSIGIRYNQGFTPIYKDIAGNKVKAYNSVFQFQLGYLLGR</sequence>
<accession>A0ABQ1WVR6</accession>
<dbReference type="Pfam" id="PF13568">
    <property type="entry name" value="OMP_b-brl_2"/>
    <property type="match status" value="1"/>
</dbReference>
<reference evidence="4" key="1">
    <citation type="journal article" date="2019" name="Int. J. Syst. Evol. Microbiol.">
        <title>The Global Catalogue of Microorganisms (GCM) 10K type strain sequencing project: providing services to taxonomists for standard genome sequencing and annotation.</title>
        <authorList>
            <consortium name="The Broad Institute Genomics Platform"/>
            <consortium name="The Broad Institute Genome Sequencing Center for Infectious Disease"/>
            <person name="Wu L."/>
            <person name="Ma J."/>
        </authorList>
    </citation>
    <scope>NUCLEOTIDE SEQUENCE [LARGE SCALE GENOMIC DNA]</scope>
    <source>
        <strain evidence="4">CGMCC 1.12990</strain>
    </source>
</reference>
<dbReference type="InterPro" id="IPR025665">
    <property type="entry name" value="Beta-barrel_OMP_2"/>
</dbReference>
<organism evidence="3 4">
    <name type="scientific">Hymenobacter glacieicola</name>
    <dbReference type="NCBI Taxonomy" id="1562124"/>
    <lineage>
        <taxon>Bacteria</taxon>
        <taxon>Pseudomonadati</taxon>
        <taxon>Bacteroidota</taxon>
        <taxon>Cytophagia</taxon>
        <taxon>Cytophagales</taxon>
        <taxon>Hymenobacteraceae</taxon>
        <taxon>Hymenobacter</taxon>
    </lineage>
</organism>
<dbReference type="InterPro" id="IPR011250">
    <property type="entry name" value="OMP/PagP_B-barrel"/>
</dbReference>
<comment type="caution">
    <text evidence="3">The sequence shown here is derived from an EMBL/GenBank/DDBJ whole genome shotgun (WGS) entry which is preliminary data.</text>
</comment>
<protein>
    <recommendedName>
        <fullName evidence="2">Outer membrane protein beta-barrel domain-containing protein</fullName>
    </recommendedName>
</protein>
<keyword evidence="1" id="KW-0732">Signal</keyword>
<dbReference type="Proteomes" id="UP000601361">
    <property type="component" value="Unassembled WGS sequence"/>
</dbReference>